<dbReference type="InterPro" id="IPR050155">
    <property type="entry name" value="HAD-like_hydrolase_sf"/>
</dbReference>
<dbReference type="InterPro" id="IPR006439">
    <property type="entry name" value="HAD-SF_hydro_IA"/>
</dbReference>
<evidence type="ECO:0000256" key="3">
    <source>
        <dbReference type="ARBA" id="ARBA00006171"/>
    </source>
</evidence>
<dbReference type="OrthoDB" id="9792518at2"/>
<dbReference type="PATRIC" id="fig|760154.4.peg.1162"/>
<dbReference type="EMBL" id="CP003333">
    <property type="protein sequence ID" value="AFL68456.1"/>
    <property type="molecule type" value="Genomic_DNA"/>
</dbReference>
<dbReference type="SFLD" id="SFLDG01135">
    <property type="entry name" value="C1.5.6:_HAD__Beta-PGM__Phospha"/>
    <property type="match status" value="1"/>
</dbReference>
<dbReference type="HOGENOM" id="CLU_045011_19_3_7"/>
<dbReference type="PANTHER" id="PTHR43434:SF1">
    <property type="entry name" value="PHOSPHOGLYCOLATE PHOSPHATASE"/>
    <property type="match status" value="1"/>
</dbReference>
<dbReference type="InterPro" id="IPR023214">
    <property type="entry name" value="HAD_sf"/>
</dbReference>
<dbReference type="PANTHER" id="PTHR43434">
    <property type="entry name" value="PHOSPHOGLYCOLATE PHOSPHATASE"/>
    <property type="match status" value="1"/>
</dbReference>
<organism evidence="5 6">
    <name type="scientific">Sulfurospirillum barnesii (strain ATCC 700032 / DSM 10660 / SES-3)</name>
    <dbReference type="NCBI Taxonomy" id="760154"/>
    <lineage>
        <taxon>Bacteria</taxon>
        <taxon>Pseudomonadati</taxon>
        <taxon>Campylobacterota</taxon>
        <taxon>Epsilonproteobacteria</taxon>
        <taxon>Campylobacterales</taxon>
        <taxon>Sulfurospirillaceae</taxon>
        <taxon>Sulfurospirillum</taxon>
    </lineage>
</organism>
<comment type="catalytic activity">
    <reaction evidence="1">
        <text>2-phosphoglycolate + H2O = glycolate + phosphate</text>
        <dbReference type="Rhea" id="RHEA:14369"/>
        <dbReference type="ChEBI" id="CHEBI:15377"/>
        <dbReference type="ChEBI" id="CHEBI:29805"/>
        <dbReference type="ChEBI" id="CHEBI:43474"/>
        <dbReference type="ChEBI" id="CHEBI:58033"/>
        <dbReference type="EC" id="3.1.3.18"/>
    </reaction>
</comment>
<reference evidence="5 6" key="1">
    <citation type="submission" date="2012-06" db="EMBL/GenBank/DDBJ databases">
        <title>Complete sequence of Sulfurospirillum barnesii SES-3.</title>
        <authorList>
            <consortium name="US DOE Joint Genome Institute"/>
            <person name="Lucas S."/>
            <person name="Han J."/>
            <person name="Lapidus A."/>
            <person name="Cheng J.-F."/>
            <person name="Goodwin L."/>
            <person name="Pitluck S."/>
            <person name="Peters L."/>
            <person name="Ovchinnikova G."/>
            <person name="Lu M."/>
            <person name="Detter J.C."/>
            <person name="Han C."/>
            <person name="Tapia R."/>
            <person name="Land M."/>
            <person name="Hauser L."/>
            <person name="Kyrpides N."/>
            <person name="Ivanova N."/>
            <person name="Pagani I."/>
            <person name="Stolz J."/>
            <person name="Arkin A."/>
            <person name="Dehal P."/>
            <person name="Oremland R."/>
            <person name="Saltikov C."/>
            <person name="Basu P."/>
            <person name="Hollibaugh J."/>
            <person name="Newman D."/>
            <person name="Stolyar S."/>
            <person name="Hazen T."/>
            <person name="Woyke T."/>
        </authorList>
    </citation>
    <scope>NUCLEOTIDE SEQUENCE [LARGE SCALE GENOMIC DNA]</scope>
    <source>
        <strain evidence="6">ATCC 700032 / DSM 10660 / SES-3</strain>
    </source>
</reference>
<dbReference type="SUPFAM" id="SSF56784">
    <property type="entry name" value="HAD-like"/>
    <property type="match status" value="1"/>
</dbReference>
<dbReference type="SFLD" id="SFLDG01129">
    <property type="entry name" value="C1.5:_HAD__Beta-PGM__Phosphata"/>
    <property type="match status" value="1"/>
</dbReference>
<dbReference type="eggNOG" id="COG0546">
    <property type="taxonomic scope" value="Bacteria"/>
</dbReference>
<sequence length="213" mass="23841">MKKERLVIFDMDGTLIDSSEAMTQSVNYVRNAIGLETPVSKEALEYHINALDQQLPKIFYNTETYHPEHRALFKEHYMQYAPSNISLYPDVRQMLEVLSQKAHLGIATNAHDCFAHNMLDALDIAHYFSGGIVGANNVAEPKPSPLMVEELMKTFGAKAEETVLVGDSIKDEQAAFNAGVSFIFANWGYGKSQTSNLRAHNVHELLLLLNTLI</sequence>
<dbReference type="Proteomes" id="UP000006176">
    <property type="component" value="Chromosome"/>
</dbReference>
<evidence type="ECO:0000256" key="1">
    <source>
        <dbReference type="ARBA" id="ARBA00000830"/>
    </source>
</evidence>
<gene>
    <name evidence="5" type="ordered locus">Sulba_1160</name>
</gene>
<dbReference type="STRING" id="760154.Sulba_1160"/>
<dbReference type="GO" id="GO:0006281">
    <property type="term" value="P:DNA repair"/>
    <property type="evidence" value="ECO:0007669"/>
    <property type="project" value="TreeGrafter"/>
</dbReference>
<dbReference type="KEGG" id="sba:Sulba_1160"/>
<dbReference type="NCBIfam" id="TIGR01509">
    <property type="entry name" value="HAD-SF-IA-v3"/>
    <property type="match status" value="1"/>
</dbReference>
<comment type="similarity">
    <text evidence="3">Belongs to the HAD-like hydrolase superfamily. CbbY/CbbZ/Gph/YieH family.</text>
</comment>
<dbReference type="NCBIfam" id="TIGR01549">
    <property type="entry name" value="HAD-SF-IA-v1"/>
    <property type="match status" value="1"/>
</dbReference>
<dbReference type="GO" id="GO:0005829">
    <property type="term" value="C:cytosol"/>
    <property type="evidence" value="ECO:0007669"/>
    <property type="project" value="TreeGrafter"/>
</dbReference>
<protein>
    <recommendedName>
        <fullName evidence="4">phosphoglycolate phosphatase</fullName>
        <ecNumber evidence="4">3.1.3.18</ecNumber>
    </recommendedName>
</protein>
<name>I3XWY2_SULBS</name>
<proteinExistence type="inferred from homology"/>
<comment type="pathway">
    <text evidence="2">Organic acid metabolism; glycolate biosynthesis; glycolate from 2-phosphoglycolate: step 1/1.</text>
</comment>
<dbReference type="EC" id="3.1.3.18" evidence="4"/>
<dbReference type="RefSeq" id="WP_014769335.1">
    <property type="nucleotide sequence ID" value="NC_018002.1"/>
</dbReference>
<accession>I3XWY2</accession>
<evidence type="ECO:0000313" key="5">
    <source>
        <dbReference type="EMBL" id="AFL68456.1"/>
    </source>
</evidence>
<dbReference type="AlphaFoldDB" id="I3XWY2"/>
<evidence type="ECO:0000313" key="6">
    <source>
        <dbReference type="Proteomes" id="UP000006176"/>
    </source>
</evidence>
<dbReference type="Gene3D" id="1.10.150.240">
    <property type="entry name" value="Putative phosphatase, domain 2"/>
    <property type="match status" value="1"/>
</dbReference>
<dbReference type="Gene3D" id="3.40.50.1000">
    <property type="entry name" value="HAD superfamily/HAD-like"/>
    <property type="match status" value="1"/>
</dbReference>
<evidence type="ECO:0000256" key="2">
    <source>
        <dbReference type="ARBA" id="ARBA00004818"/>
    </source>
</evidence>
<dbReference type="InterPro" id="IPR023198">
    <property type="entry name" value="PGP-like_dom2"/>
</dbReference>
<dbReference type="Pfam" id="PF13419">
    <property type="entry name" value="HAD_2"/>
    <property type="match status" value="1"/>
</dbReference>
<dbReference type="GO" id="GO:0008967">
    <property type="term" value="F:phosphoglycolate phosphatase activity"/>
    <property type="evidence" value="ECO:0007669"/>
    <property type="project" value="UniProtKB-EC"/>
</dbReference>
<keyword evidence="6" id="KW-1185">Reference proteome</keyword>
<dbReference type="SFLD" id="SFLDS00003">
    <property type="entry name" value="Haloacid_Dehalogenase"/>
    <property type="match status" value="1"/>
</dbReference>
<dbReference type="InterPro" id="IPR041492">
    <property type="entry name" value="HAD_2"/>
</dbReference>
<dbReference type="InterPro" id="IPR036412">
    <property type="entry name" value="HAD-like_sf"/>
</dbReference>
<evidence type="ECO:0000256" key="4">
    <source>
        <dbReference type="ARBA" id="ARBA00013078"/>
    </source>
</evidence>